<evidence type="ECO:0008006" key="4">
    <source>
        <dbReference type="Google" id="ProtNLM"/>
    </source>
</evidence>
<comment type="caution">
    <text evidence="3">The sequence shown here is derived from an EMBL/GenBank/DDBJ whole genome shotgun (WGS) entry which is preliminary data.</text>
</comment>
<sequence length="199" mass="21096">MNKIPDRDRLFPSIKNIHFVGIGGIGMSGIAEVLLNLGYSVSGSDIKLNELTRRLKAMGARIYPKHSSENLKGAQVVVLSSAVSRANPEITRASRRNIPVISRAVMLAELARMKKTVTVAGSHGKTTTASMMAMALQSAGADPTVITGGIIKNIGSNARLGTGDYFVAEADESDGSFVHLSPQAAIVTNIDSDHLDYFG</sequence>
<name>X0V3G6_9ZZZZ</name>
<dbReference type="SUPFAM" id="SSF53623">
    <property type="entry name" value="MurD-like peptide ligases, catalytic domain"/>
    <property type="match status" value="1"/>
</dbReference>
<dbReference type="AlphaFoldDB" id="X0V3G6"/>
<dbReference type="PANTHER" id="PTHR43445:SF3">
    <property type="entry name" value="UDP-N-ACETYLMURAMATE--L-ALANINE LIGASE"/>
    <property type="match status" value="1"/>
</dbReference>
<dbReference type="InterPro" id="IPR036565">
    <property type="entry name" value="Mur-like_cat_sf"/>
</dbReference>
<accession>X0V3G6</accession>
<dbReference type="Pfam" id="PF01225">
    <property type="entry name" value="Mur_ligase"/>
    <property type="match status" value="1"/>
</dbReference>
<evidence type="ECO:0000313" key="3">
    <source>
        <dbReference type="EMBL" id="GAG07048.1"/>
    </source>
</evidence>
<dbReference type="EMBL" id="BARS01020420">
    <property type="protein sequence ID" value="GAG07048.1"/>
    <property type="molecule type" value="Genomic_DNA"/>
</dbReference>
<dbReference type="InterPro" id="IPR000713">
    <property type="entry name" value="Mur_ligase_N"/>
</dbReference>
<evidence type="ECO:0000259" key="2">
    <source>
        <dbReference type="Pfam" id="PF08245"/>
    </source>
</evidence>
<dbReference type="Pfam" id="PF08245">
    <property type="entry name" value="Mur_ligase_M"/>
    <property type="match status" value="1"/>
</dbReference>
<dbReference type="InterPro" id="IPR050061">
    <property type="entry name" value="MurCDEF_pg_biosynth"/>
</dbReference>
<dbReference type="PANTHER" id="PTHR43445">
    <property type="entry name" value="UDP-N-ACETYLMURAMATE--L-ALANINE LIGASE-RELATED"/>
    <property type="match status" value="1"/>
</dbReference>
<dbReference type="Gene3D" id="3.40.1190.10">
    <property type="entry name" value="Mur-like, catalytic domain"/>
    <property type="match status" value="1"/>
</dbReference>
<gene>
    <name evidence="3" type="ORF">S01H1_32926</name>
</gene>
<evidence type="ECO:0000259" key="1">
    <source>
        <dbReference type="Pfam" id="PF01225"/>
    </source>
</evidence>
<feature type="non-terminal residue" evidence="3">
    <location>
        <position position="199"/>
    </location>
</feature>
<feature type="domain" description="Mur ligase N-terminal catalytic" evidence="1">
    <location>
        <begin position="16"/>
        <end position="114"/>
    </location>
</feature>
<feature type="domain" description="Mur ligase central" evidence="2">
    <location>
        <begin position="119"/>
        <end position="199"/>
    </location>
</feature>
<dbReference type="GO" id="GO:0005524">
    <property type="term" value="F:ATP binding"/>
    <property type="evidence" value="ECO:0007669"/>
    <property type="project" value="InterPro"/>
</dbReference>
<reference evidence="3" key="1">
    <citation type="journal article" date="2014" name="Front. Microbiol.">
        <title>High frequency of phylogenetically diverse reductive dehalogenase-homologous genes in deep subseafloor sedimentary metagenomes.</title>
        <authorList>
            <person name="Kawai M."/>
            <person name="Futagami T."/>
            <person name="Toyoda A."/>
            <person name="Takaki Y."/>
            <person name="Nishi S."/>
            <person name="Hori S."/>
            <person name="Arai W."/>
            <person name="Tsubouchi T."/>
            <person name="Morono Y."/>
            <person name="Uchiyama I."/>
            <person name="Ito T."/>
            <person name="Fujiyama A."/>
            <person name="Inagaki F."/>
            <person name="Takami H."/>
        </authorList>
    </citation>
    <scope>NUCLEOTIDE SEQUENCE</scope>
    <source>
        <strain evidence="3">Expedition CK06-06</strain>
    </source>
</reference>
<dbReference type="SUPFAM" id="SSF51984">
    <property type="entry name" value="MurCD N-terminal domain"/>
    <property type="match status" value="1"/>
</dbReference>
<dbReference type="Gene3D" id="3.40.50.720">
    <property type="entry name" value="NAD(P)-binding Rossmann-like Domain"/>
    <property type="match status" value="1"/>
</dbReference>
<proteinExistence type="predicted"/>
<dbReference type="GO" id="GO:0016881">
    <property type="term" value="F:acid-amino acid ligase activity"/>
    <property type="evidence" value="ECO:0007669"/>
    <property type="project" value="InterPro"/>
</dbReference>
<organism evidence="3">
    <name type="scientific">marine sediment metagenome</name>
    <dbReference type="NCBI Taxonomy" id="412755"/>
    <lineage>
        <taxon>unclassified sequences</taxon>
        <taxon>metagenomes</taxon>
        <taxon>ecological metagenomes</taxon>
    </lineage>
</organism>
<dbReference type="InterPro" id="IPR013221">
    <property type="entry name" value="Mur_ligase_cen"/>
</dbReference>
<protein>
    <recommendedName>
        <fullName evidence="4">Mur ligase N-terminal catalytic domain-containing protein</fullName>
    </recommendedName>
</protein>